<name>A0A809RL89_9PROT</name>
<dbReference type="Pfam" id="PF12974">
    <property type="entry name" value="Phosphonate-bd"/>
    <property type="match status" value="1"/>
</dbReference>
<sequence>MMVRKLLGILSMGIALLAGQPAAAQERAYLLGVISYGASPQMIASEYEGLTAYLGRVLKRPVRVEGTRNFTSFGERAKAKRYHMMFVAPSAVLEANKSAGYVPVAKVPGLLSVSFMAPARTNIAFPEDMKGKRIGFTGKDAMITKLAYAELKALGVGDPEKYFSSIAYYNDADGVLAGMQMNLIDIGVANSGLFNVWTNKGENMNLIHSGKGVPHLTFAVRGDLPESERRAVTEALLKATQDKDAQEFLRYSNFPGFEPAKLADFEELAKMLGIK</sequence>
<protein>
    <recommendedName>
        <fullName evidence="4">Phosphonate ABC transporter substrate-binding protein</fullName>
    </recommendedName>
</protein>
<dbReference type="EMBL" id="AP021857">
    <property type="protein sequence ID" value="BBO20252.1"/>
    <property type="molecule type" value="Genomic_DNA"/>
</dbReference>
<reference evidence="2" key="1">
    <citation type="journal article" name="DNA Res.">
        <title>The physiological potential of anammox bacteria as revealed by their core genome structure.</title>
        <authorList>
            <person name="Okubo T."/>
            <person name="Toyoda A."/>
            <person name="Fukuhara K."/>
            <person name="Uchiyama I."/>
            <person name="Harigaya Y."/>
            <person name="Kuroiwa M."/>
            <person name="Suzuki T."/>
            <person name="Murakami Y."/>
            <person name="Suwa Y."/>
            <person name="Takami H."/>
        </authorList>
    </citation>
    <scope>NUCLEOTIDE SEQUENCE</scope>
    <source>
        <strain evidence="2">317325-3</strain>
    </source>
</reference>
<dbReference type="AlphaFoldDB" id="A0A809RL89"/>
<feature type="signal peptide" evidence="1">
    <location>
        <begin position="1"/>
        <end position="24"/>
    </location>
</feature>
<dbReference type="Proteomes" id="UP000662914">
    <property type="component" value="Chromosome"/>
</dbReference>
<evidence type="ECO:0000313" key="3">
    <source>
        <dbReference type="Proteomes" id="UP000662914"/>
    </source>
</evidence>
<dbReference type="SUPFAM" id="SSF53850">
    <property type="entry name" value="Periplasmic binding protein-like II"/>
    <property type="match status" value="1"/>
</dbReference>
<dbReference type="Gene3D" id="3.40.190.10">
    <property type="entry name" value="Periplasmic binding protein-like II"/>
    <property type="match status" value="2"/>
</dbReference>
<evidence type="ECO:0000313" key="2">
    <source>
        <dbReference type="EMBL" id="BBO20252.1"/>
    </source>
</evidence>
<evidence type="ECO:0008006" key="4">
    <source>
        <dbReference type="Google" id="ProtNLM"/>
    </source>
</evidence>
<dbReference type="PANTHER" id="PTHR35841">
    <property type="entry name" value="PHOSPHONATES-BINDING PERIPLASMIC PROTEIN"/>
    <property type="match status" value="1"/>
</dbReference>
<keyword evidence="1" id="KW-0732">Signal</keyword>
<feature type="chain" id="PRO_5035236993" description="Phosphonate ABC transporter substrate-binding protein" evidence="1">
    <location>
        <begin position="25"/>
        <end position="275"/>
    </location>
</feature>
<evidence type="ECO:0000256" key="1">
    <source>
        <dbReference type="SAM" id="SignalP"/>
    </source>
</evidence>
<dbReference type="PANTHER" id="PTHR35841:SF1">
    <property type="entry name" value="PHOSPHONATES-BINDING PERIPLASMIC PROTEIN"/>
    <property type="match status" value="1"/>
</dbReference>
<proteinExistence type="predicted"/>
<organism evidence="2 3">
    <name type="scientific">Candidatus Desulfobacillus denitrificans</name>
    <dbReference type="NCBI Taxonomy" id="2608985"/>
    <lineage>
        <taxon>Bacteria</taxon>
        <taxon>Pseudomonadati</taxon>
        <taxon>Pseudomonadota</taxon>
        <taxon>Betaproteobacteria</taxon>
        <taxon>Candidatus Desulfobacillus</taxon>
    </lineage>
</organism>
<accession>A0A809RL89</accession>
<dbReference type="KEGG" id="ddz:DSYM_09510"/>
<gene>
    <name evidence="2" type="ORF">DSYM_09510</name>
</gene>